<evidence type="ECO:0000313" key="3">
    <source>
        <dbReference type="Proteomes" id="UP000000763"/>
    </source>
</evidence>
<evidence type="ECO:0000313" key="2">
    <source>
        <dbReference type="EMBL" id="BAD12947.1"/>
    </source>
</evidence>
<dbReference type="EMBL" id="AP005411">
    <property type="protein sequence ID" value="BAD10325.1"/>
    <property type="molecule type" value="Genomic_DNA"/>
</dbReference>
<dbReference type="AlphaFoldDB" id="Q7EZK5"/>
<accession>Q7EZK5</accession>
<reference evidence="2" key="1">
    <citation type="submission" date="2002-01" db="EMBL/GenBank/DDBJ databases">
        <title>Oryza sativa nipponbare(GA3) genomic DNA, chromosome 8, PAC clone:P0705A05.</title>
        <authorList>
            <person name="Sasaki T."/>
            <person name="Matsumoto T."/>
            <person name="Yamamoto K."/>
        </authorList>
    </citation>
    <scope>NUCLEOTIDE SEQUENCE</scope>
</reference>
<organism evidence="2 3">
    <name type="scientific">Oryza sativa subsp. japonica</name>
    <name type="common">Rice</name>
    <dbReference type="NCBI Taxonomy" id="39947"/>
    <lineage>
        <taxon>Eukaryota</taxon>
        <taxon>Viridiplantae</taxon>
        <taxon>Streptophyta</taxon>
        <taxon>Embryophyta</taxon>
        <taxon>Tracheophyta</taxon>
        <taxon>Spermatophyta</taxon>
        <taxon>Magnoliopsida</taxon>
        <taxon>Liliopsida</taxon>
        <taxon>Poales</taxon>
        <taxon>Poaceae</taxon>
        <taxon>BOP clade</taxon>
        <taxon>Oryzoideae</taxon>
        <taxon>Oryzeae</taxon>
        <taxon>Oryzinae</taxon>
        <taxon>Oryza</taxon>
        <taxon>Oryza sativa</taxon>
    </lineage>
</organism>
<protein>
    <submittedName>
        <fullName evidence="2">Uncharacterized protein</fullName>
    </submittedName>
</protein>
<name>Q7EZK5_ORYSJ</name>
<sequence length="115" mass="12842">MRELLLEVCVEVKRVSSLYRGRYDGCGRGIVQSALQPSLGCNPGRPRQNLDPTAPGLVRRTTRFGRTWGRPNPAQLRLVASSIAPLCRLVNFGPIHRVNFEFLAHSYISLVLDIV</sequence>
<reference evidence="1" key="2">
    <citation type="submission" date="2002-06" db="EMBL/GenBank/DDBJ databases">
        <title>Oryza sativa nipponbare(GA3) genomic DNA, chromosome 8, BAC clone:OSJNBa0044E16.</title>
        <authorList>
            <person name="Sasaki T."/>
            <person name="Matsumoto T."/>
            <person name="Katayose Y."/>
        </authorList>
    </citation>
    <scope>NUCLEOTIDE SEQUENCE</scope>
</reference>
<proteinExistence type="predicted"/>
<dbReference type="Proteomes" id="UP000000763">
    <property type="component" value="Chromosome 8"/>
</dbReference>
<reference evidence="3" key="3">
    <citation type="journal article" date="2005" name="Nature">
        <title>The map-based sequence of the rice genome.</title>
        <authorList>
            <consortium name="International rice genome sequencing project (IRGSP)"/>
            <person name="Matsumoto T."/>
            <person name="Wu J."/>
            <person name="Kanamori H."/>
            <person name="Katayose Y."/>
            <person name="Fujisawa M."/>
            <person name="Namiki N."/>
            <person name="Mizuno H."/>
            <person name="Yamamoto K."/>
            <person name="Antonio B.A."/>
            <person name="Baba T."/>
            <person name="Sakata K."/>
            <person name="Nagamura Y."/>
            <person name="Aoki H."/>
            <person name="Arikawa K."/>
            <person name="Arita K."/>
            <person name="Bito T."/>
            <person name="Chiden Y."/>
            <person name="Fujitsuka N."/>
            <person name="Fukunaka R."/>
            <person name="Hamada M."/>
            <person name="Harada C."/>
            <person name="Hayashi A."/>
            <person name="Hijishita S."/>
            <person name="Honda M."/>
            <person name="Hosokawa S."/>
            <person name="Ichikawa Y."/>
            <person name="Idonuma A."/>
            <person name="Iijima M."/>
            <person name="Ikeda M."/>
            <person name="Ikeno M."/>
            <person name="Ito K."/>
            <person name="Ito S."/>
            <person name="Ito T."/>
            <person name="Ito Y."/>
            <person name="Ito Y."/>
            <person name="Iwabuchi A."/>
            <person name="Kamiya K."/>
            <person name="Karasawa W."/>
            <person name="Kurita K."/>
            <person name="Katagiri S."/>
            <person name="Kikuta A."/>
            <person name="Kobayashi H."/>
            <person name="Kobayashi N."/>
            <person name="Machita K."/>
            <person name="Maehara T."/>
            <person name="Masukawa M."/>
            <person name="Mizubayashi T."/>
            <person name="Mukai Y."/>
            <person name="Nagasaki H."/>
            <person name="Nagata Y."/>
            <person name="Naito S."/>
            <person name="Nakashima M."/>
            <person name="Nakama Y."/>
            <person name="Nakamichi Y."/>
            <person name="Nakamura M."/>
            <person name="Meguro A."/>
            <person name="Negishi M."/>
            <person name="Ohta I."/>
            <person name="Ohta T."/>
            <person name="Okamoto M."/>
            <person name="Ono N."/>
            <person name="Saji S."/>
            <person name="Sakaguchi M."/>
            <person name="Sakai K."/>
            <person name="Shibata M."/>
            <person name="Shimokawa T."/>
            <person name="Song J."/>
            <person name="Takazaki Y."/>
            <person name="Terasawa K."/>
            <person name="Tsugane M."/>
            <person name="Tsuji K."/>
            <person name="Ueda S."/>
            <person name="Waki K."/>
            <person name="Yamagata H."/>
            <person name="Yamamoto M."/>
            <person name="Yamamoto S."/>
            <person name="Yamane H."/>
            <person name="Yoshiki S."/>
            <person name="Yoshihara R."/>
            <person name="Yukawa K."/>
            <person name="Zhong H."/>
            <person name="Yano M."/>
            <person name="Yuan Q."/>
            <person name="Ouyang S."/>
            <person name="Liu J."/>
            <person name="Jones K.M."/>
            <person name="Gansberger K."/>
            <person name="Moffat K."/>
            <person name="Hill J."/>
            <person name="Bera J."/>
            <person name="Fadrosh D."/>
            <person name="Jin S."/>
            <person name="Johri S."/>
            <person name="Kim M."/>
            <person name="Overton L."/>
            <person name="Reardon M."/>
            <person name="Tsitrin T."/>
            <person name="Vuong H."/>
            <person name="Weaver B."/>
            <person name="Ciecko A."/>
            <person name="Tallon L."/>
            <person name="Jackson J."/>
            <person name="Pai G."/>
            <person name="Aken S.V."/>
            <person name="Utterback T."/>
            <person name="Reidmuller S."/>
            <person name="Feldblyum T."/>
            <person name="Hsiao J."/>
            <person name="Zismann V."/>
            <person name="Iobst S."/>
            <person name="de Vazeille A.R."/>
            <person name="Buell C.R."/>
            <person name="Ying K."/>
            <person name="Li Y."/>
            <person name="Lu T."/>
            <person name="Huang Y."/>
            <person name="Zhao Q."/>
            <person name="Feng Q."/>
            <person name="Zhang L."/>
            <person name="Zhu J."/>
            <person name="Weng Q."/>
            <person name="Mu J."/>
            <person name="Lu Y."/>
            <person name="Fan D."/>
            <person name="Liu Y."/>
            <person name="Guan J."/>
            <person name="Zhang Y."/>
            <person name="Yu S."/>
            <person name="Liu X."/>
            <person name="Zhang Y."/>
            <person name="Hong G."/>
            <person name="Han B."/>
            <person name="Choisne N."/>
            <person name="Demange N."/>
            <person name="Orjeda G."/>
            <person name="Samain S."/>
            <person name="Cattolico L."/>
            <person name="Pelletier E."/>
            <person name="Couloux A."/>
            <person name="Segurens B."/>
            <person name="Wincker P."/>
            <person name="D'Hont A."/>
            <person name="Scarpelli C."/>
            <person name="Weissenbach J."/>
            <person name="Salanoubat M."/>
            <person name="Quetier F."/>
            <person name="Yu Y."/>
            <person name="Kim H.R."/>
            <person name="Rambo T."/>
            <person name="Currie J."/>
            <person name="Collura K."/>
            <person name="Luo M."/>
            <person name="Yang T."/>
            <person name="Ammiraju J.S.S."/>
            <person name="Engler F."/>
            <person name="Soderlund C."/>
            <person name="Wing R.A."/>
            <person name="Palmer L.E."/>
            <person name="de la Bastide M."/>
            <person name="Spiegel L."/>
            <person name="Nascimento L."/>
            <person name="Zutavern T."/>
            <person name="O'Shaughnessy A."/>
            <person name="Dike S."/>
            <person name="Dedhia N."/>
            <person name="Preston R."/>
            <person name="Balija V."/>
            <person name="McCombie W.R."/>
            <person name="Chow T."/>
            <person name="Chen H."/>
            <person name="Chung M."/>
            <person name="Chen C."/>
            <person name="Shaw J."/>
            <person name="Wu H."/>
            <person name="Hsiao K."/>
            <person name="Chao Y."/>
            <person name="Chu M."/>
            <person name="Cheng C."/>
            <person name="Hour A."/>
            <person name="Lee P."/>
            <person name="Lin S."/>
            <person name="Lin Y."/>
            <person name="Liou J."/>
            <person name="Liu S."/>
            <person name="Hsing Y."/>
            <person name="Raghuvanshi S."/>
            <person name="Mohanty A."/>
            <person name="Bharti A.K."/>
            <person name="Gaur A."/>
            <person name="Gupta V."/>
            <person name="Kumar D."/>
            <person name="Ravi V."/>
            <person name="Vij S."/>
            <person name="Kapur A."/>
            <person name="Khurana P."/>
            <person name="Khurana P."/>
            <person name="Khurana J.P."/>
            <person name="Tyagi A.K."/>
            <person name="Gaikwad K."/>
            <person name="Singh A."/>
            <person name="Dalal V."/>
            <person name="Srivastava S."/>
            <person name="Dixit A."/>
            <person name="Pal A.K."/>
            <person name="Ghazi I.A."/>
            <person name="Yadav M."/>
            <person name="Pandit A."/>
            <person name="Bhargava A."/>
            <person name="Sureshbabu K."/>
            <person name="Batra K."/>
            <person name="Sharma T.R."/>
            <person name="Mohapatra T."/>
            <person name="Singh N.K."/>
            <person name="Messing J."/>
            <person name="Nelson A.B."/>
            <person name="Fuks G."/>
            <person name="Kavchok S."/>
            <person name="Keizer G."/>
            <person name="Linton E."/>
            <person name="Llaca V."/>
            <person name="Song R."/>
            <person name="Tanyolac B."/>
            <person name="Young S."/>
            <person name="Ho-Il K."/>
            <person name="Hahn J.H."/>
            <person name="Sangsakoo G."/>
            <person name="Vanavichit A."/>
            <person name="de Mattos Luiz.A.T."/>
            <person name="Zimmer P.D."/>
            <person name="Malone G."/>
            <person name="Dellagostin O."/>
            <person name="de Oliveira A.C."/>
            <person name="Bevan M."/>
            <person name="Bancroft I."/>
            <person name="Minx P."/>
            <person name="Cordum H."/>
            <person name="Wilson R."/>
            <person name="Cheng Z."/>
            <person name="Jin W."/>
            <person name="Jiang J."/>
            <person name="Leong S.A."/>
            <person name="Iwama H."/>
            <person name="Gojobori T."/>
            <person name="Itoh T."/>
            <person name="Niimura Y."/>
            <person name="Fujii Y."/>
            <person name="Habara T."/>
            <person name="Sakai H."/>
            <person name="Sato Y."/>
            <person name="Wilson G."/>
            <person name="Kumar K."/>
            <person name="McCouch S."/>
            <person name="Juretic N."/>
            <person name="Hoen D."/>
            <person name="Wright S."/>
            <person name="Bruskiewich R."/>
            <person name="Bureau T."/>
            <person name="Miyao A."/>
            <person name="Hirochika H."/>
            <person name="Nishikawa T."/>
            <person name="Kadowaki K."/>
            <person name="Sugiura M."/>
            <person name="Burr B."/>
            <person name="Sasaki T."/>
        </authorList>
    </citation>
    <scope>NUCLEOTIDE SEQUENCE [LARGE SCALE GENOMIC DNA]</scope>
    <source>
        <strain evidence="3">cv. Nipponbare</strain>
    </source>
</reference>
<dbReference type="EMBL" id="AP004623">
    <property type="protein sequence ID" value="BAD12947.1"/>
    <property type="molecule type" value="Genomic_DNA"/>
</dbReference>
<evidence type="ECO:0000313" key="1">
    <source>
        <dbReference type="EMBL" id="BAD10325.1"/>
    </source>
</evidence>
<reference evidence="3" key="4">
    <citation type="journal article" date="2008" name="Nucleic Acids Res.">
        <title>The rice annotation project database (RAP-DB): 2008 update.</title>
        <authorList>
            <consortium name="The rice annotation project (RAP)"/>
        </authorList>
    </citation>
    <scope>GENOME REANNOTATION</scope>
    <source>
        <strain evidence="3">cv. Nipponbare</strain>
    </source>
</reference>
<gene>
    <name evidence="2" type="primary">P0705A05.127</name>
    <name evidence="1" type="ORF">OSJNBa0044E16.11</name>
</gene>